<reference evidence="1" key="1">
    <citation type="journal article" date="2021" name="Proc. Natl. Acad. Sci. U.S.A.">
        <title>A Catalog of Tens of Thousands of Viruses from Human Metagenomes Reveals Hidden Associations with Chronic Diseases.</title>
        <authorList>
            <person name="Tisza M.J."/>
            <person name="Buck C.B."/>
        </authorList>
    </citation>
    <scope>NUCLEOTIDE SEQUENCE</scope>
    <source>
        <strain evidence="1">CtHGG8</strain>
    </source>
</reference>
<organism evidence="1">
    <name type="scientific">Siphoviridae sp. ctHGG8</name>
    <dbReference type="NCBI Taxonomy" id="2826230"/>
    <lineage>
        <taxon>Viruses</taxon>
        <taxon>Duplodnaviria</taxon>
        <taxon>Heunggongvirae</taxon>
        <taxon>Uroviricota</taxon>
        <taxon>Caudoviricetes</taxon>
    </lineage>
</organism>
<dbReference type="GO" id="GO:0006508">
    <property type="term" value="P:proteolysis"/>
    <property type="evidence" value="ECO:0007669"/>
    <property type="project" value="UniProtKB-KW"/>
</dbReference>
<dbReference type="EMBL" id="BK015071">
    <property type="protein sequence ID" value="DAD89909.1"/>
    <property type="molecule type" value="Genomic_DNA"/>
</dbReference>
<dbReference type="GO" id="GO:0008233">
    <property type="term" value="F:peptidase activity"/>
    <property type="evidence" value="ECO:0007669"/>
    <property type="project" value="UniProtKB-KW"/>
</dbReference>
<keyword evidence="1" id="KW-0645">Protease</keyword>
<sequence>MQLFSHNPPIVVYLYKNKQAKFRVCDKFEQ</sequence>
<accession>A0A8S5N5B8</accession>
<name>A0A8S5N5B8_9CAUD</name>
<keyword evidence="1" id="KW-0378">Hydrolase</keyword>
<evidence type="ECO:0000313" key="1">
    <source>
        <dbReference type="EMBL" id="DAD89909.1"/>
    </source>
</evidence>
<proteinExistence type="predicted"/>
<protein>
    <submittedName>
        <fullName evidence="1">NATURAL KILLER CELL PROTEASE 1 (Serine protease-inhibitor), protease substrate.2A</fullName>
    </submittedName>
</protein>